<comment type="caution">
    <text evidence="24">The sequence shown here is derived from an EMBL/GenBank/DDBJ whole genome shotgun (WGS) entry which is preliminary data.</text>
</comment>
<dbReference type="PROSITE" id="PS00742">
    <property type="entry name" value="PEP_ENZYMES_2"/>
    <property type="match status" value="1"/>
</dbReference>
<evidence type="ECO:0000313" key="24">
    <source>
        <dbReference type="EMBL" id="OOZ40884.1"/>
    </source>
</evidence>
<gene>
    <name evidence="24" type="ORF">BOW53_05995</name>
</gene>
<protein>
    <recommendedName>
        <fullName evidence="7 17">Phosphoenolpyruvate-protein phosphotransferase</fullName>
        <ecNumber evidence="6 17">2.7.3.9</ecNumber>
    </recommendedName>
    <alternativeName>
        <fullName evidence="16 17">Phosphotransferase system, enzyme I</fullName>
    </alternativeName>
</protein>
<evidence type="ECO:0000256" key="7">
    <source>
        <dbReference type="ARBA" id="ARBA00016544"/>
    </source>
</evidence>
<dbReference type="InterPro" id="IPR008731">
    <property type="entry name" value="PTS_EIN"/>
</dbReference>
<evidence type="ECO:0000256" key="14">
    <source>
        <dbReference type="ARBA" id="ARBA00022777"/>
    </source>
</evidence>
<keyword evidence="9 17" id="KW-0963">Cytoplasm</keyword>
<comment type="function">
    <text evidence="3 17">General (non sugar-specific) component of the phosphoenolpyruvate-dependent sugar phosphotransferase system (sugar PTS). This major carbohydrate active-transport system catalyzes the phosphorylation of incoming sugar substrates concomitantly with their translocation across the cell membrane. Enzyme I transfers the phosphoryl group from phosphoenolpyruvate (PEP) to the phosphoryl carrier protein (HPr).</text>
</comment>
<keyword evidence="14 17" id="KW-0418">Kinase</keyword>
<feature type="active site" description="Proton donor" evidence="18">
    <location>
        <position position="508"/>
    </location>
</feature>
<evidence type="ECO:0000256" key="10">
    <source>
        <dbReference type="ARBA" id="ARBA00022597"/>
    </source>
</evidence>
<comment type="similarity">
    <text evidence="5 17">Belongs to the PEP-utilizing enzyme family.</text>
</comment>
<accession>A0A1T2L770</accession>
<feature type="domain" description="PEP-utilising enzyme mobile" evidence="21">
    <location>
        <begin position="158"/>
        <end position="229"/>
    </location>
</feature>
<feature type="binding site" evidence="19">
    <location>
        <position position="471"/>
    </location>
    <ligand>
        <name>phosphoenolpyruvate</name>
        <dbReference type="ChEBI" id="CHEBI:58702"/>
    </ligand>
</feature>
<feature type="binding site" evidence="19">
    <location>
        <position position="300"/>
    </location>
    <ligand>
        <name>phosphoenolpyruvate</name>
        <dbReference type="ChEBI" id="CHEBI:58702"/>
    </ligand>
</feature>
<keyword evidence="13 17" id="KW-0479">Metal-binding</keyword>
<comment type="catalytic activity">
    <reaction evidence="1 17">
        <text>L-histidyl-[protein] + phosphoenolpyruvate = N(pros)-phospho-L-histidyl-[protein] + pyruvate</text>
        <dbReference type="Rhea" id="RHEA:23880"/>
        <dbReference type="Rhea" id="RHEA-COMP:9745"/>
        <dbReference type="Rhea" id="RHEA-COMP:9746"/>
        <dbReference type="ChEBI" id="CHEBI:15361"/>
        <dbReference type="ChEBI" id="CHEBI:29979"/>
        <dbReference type="ChEBI" id="CHEBI:58702"/>
        <dbReference type="ChEBI" id="CHEBI:64837"/>
        <dbReference type="EC" id="2.7.3.9"/>
    </reaction>
</comment>
<feature type="binding site" evidence="19">
    <location>
        <position position="336"/>
    </location>
    <ligand>
        <name>phosphoenolpyruvate</name>
        <dbReference type="ChEBI" id="CHEBI:58702"/>
    </ligand>
</feature>
<evidence type="ECO:0000256" key="9">
    <source>
        <dbReference type="ARBA" id="ARBA00022490"/>
    </source>
</evidence>
<dbReference type="Gene3D" id="3.50.30.10">
    <property type="entry name" value="Phosphohistidine domain"/>
    <property type="match status" value="1"/>
</dbReference>
<keyword evidence="11 17" id="KW-0808">Transferase</keyword>
<comment type="cofactor">
    <cofactor evidence="2 17 20">
        <name>Mg(2+)</name>
        <dbReference type="ChEBI" id="CHEBI:18420"/>
    </cofactor>
</comment>
<proteinExistence type="inferred from homology"/>
<dbReference type="InterPro" id="IPR000121">
    <property type="entry name" value="PEP_util_C"/>
</dbReference>
<evidence type="ECO:0000256" key="13">
    <source>
        <dbReference type="ARBA" id="ARBA00022723"/>
    </source>
</evidence>
<keyword evidence="8 17" id="KW-0813">Transport</keyword>
<dbReference type="OrthoDB" id="9765468at2"/>
<feature type="domain" description="PEP-utilising enzyme C-terminal" evidence="22">
    <location>
        <begin position="255"/>
        <end position="547"/>
    </location>
</feature>
<dbReference type="InterPro" id="IPR015813">
    <property type="entry name" value="Pyrv/PenolPyrv_kinase-like_dom"/>
</dbReference>
<evidence type="ECO:0000256" key="17">
    <source>
        <dbReference type="PIRNR" id="PIRNR000732"/>
    </source>
</evidence>
<dbReference type="InterPro" id="IPR036618">
    <property type="entry name" value="PtsI_HPr-bd_sf"/>
</dbReference>
<evidence type="ECO:0000256" key="3">
    <source>
        <dbReference type="ARBA" id="ARBA00002728"/>
    </source>
</evidence>
<dbReference type="Gene3D" id="1.10.274.10">
    <property type="entry name" value="PtsI, HPr-binding domain"/>
    <property type="match status" value="1"/>
</dbReference>
<dbReference type="Gene3D" id="3.20.20.60">
    <property type="entry name" value="Phosphoenolpyruvate-binding domains"/>
    <property type="match status" value="1"/>
</dbReference>
<evidence type="ECO:0000259" key="23">
    <source>
        <dbReference type="Pfam" id="PF05524"/>
    </source>
</evidence>
<feature type="binding site" evidence="20">
    <location>
        <position position="461"/>
    </location>
    <ligand>
        <name>Mg(2+)</name>
        <dbReference type="ChEBI" id="CHEBI:18420"/>
    </ligand>
</feature>
<evidence type="ECO:0000259" key="22">
    <source>
        <dbReference type="Pfam" id="PF02896"/>
    </source>
</evidence>
<evidence type="ECO:0000256" key="18">
    <source>
        <dbReference type="PIRSR" id="PIRSR000732-1"/>
    </source>
</evidence>
<evidence type="ECO:0000256" key="1">
    <source>
        <dbReference type="ARBA" id="ARBA00000683"/>
    </source>
</evidence>
<keyword evidence="15 17" id="KW-0460">Magnesium</keyword>
<dbReference type="RefSeq" id="WP_078483181.1">
    <property type="nucleotide sequence ID" value="NZ_MPRL01000016.1"/>
</dbReference>
<evidence type="ECO:0000256" key="12">
    <source>
        <dbReference type="ARBA" id="ARBA00022683"/>
    </source>
</evidence>
<dbReference type="Pfam" id="PF00391">
    <property type="entry name" value="PEP-utilizers"/>
    <property type="match status" value="1"/>
</dbReference>
<dbReference type="Pfam" id="PF02896">
    <property type="entry name" value="PEP-utilizers_C"/>
    <property type="match status" value="1"/>
</dbReference>
<dbReference type="EMBL" id="MPRL01000016">
    <property type="protein sequence ID" value="OOZ40884.1"/>
    <property type="molecule type" value="Genomic_DNA"/>
</dbReference>
<dbReference type="GO" id="GO:0009401">
    <property type="term" value="P:phosphoenolpyruvate-dependent sugar phosphotransferase system"/>
    <property type="evidence" value="ECO:0007669"/>
    <property type="project" value="UniProtKB-KW"/>
</dbReference>
<dbReference type="Proteomes" id="UP000191110">
    <property type="component" value="Unassembled WGS sequence"/>
</dbReference>
<dbReference type="InterPro" id="IPR006318">
    <property type="entry name" value="PTS_EI-like"/>
</dbReference>
<evidence type="ECO:0000256" key="8">
    <source>
        <dbReference type="ARBA" id="ARBA00022448"/>
    </source>
</evidence>
<evidence type="ECO:0000256" key="6">
    <source>
        <dbReference type="ARBA" id="ARBA00012232"/>
    </source>
</evidence>
<comment type="subcellular location">
    <subcellularLocation>
        <location evidence="4 17">Cytoplasm</location>
    </subcellularLocation>
</comment>
<dbReference type="PANTHER" id="PTHR46244:SF3">
    <property type="entry name" value="PHOSPHOENOLPYRUVATE-PROTEIN PHOSPHOTRANSFERASE"/>
    <property type="match status" value="1"/>
</dbReference>
<reference evidence="24 25" key="1">
    <citation type="submission" date="2016-11" db="EMBL/GenBank/DDBJ databases">
        <title>Mixed transmission modes and dynamic genome evolution in an obligate animal-bacterial symbiosis.</title>
        <authorList>
            <person name="Russell S.L."/>
            <person name="Corbett-Detig R.B."/>
            <person name="Cavanaugh C.M."/>
        </authorList>
    </citation>
    <scope>NUCLEOTIDE SEQUENCE [LARGE SCALE GENOMIC DNA]</scope>
    <source>
        <strain evidence="24">Sveles-Q1</strain>
    </source>
</reference>
<dbReference type="PANTHER" id="PTHR46244">
    <property type="entry name" value="PHOSPHOENOLPYRUVATE-PROTEIN PHOSPHOTRANSFERASE"/>
    <property type="match status" value="1"/>
</dbReference>
<keyword evidence="25" id="KW-1185">Reference proteome</keyword>
<evidence type="ECO:0000256" key="11">
    <source>
        <dbReference type="ARBA" id="ARBA00022679"/>
    </source>
</evidence>
<keyword evidence="24" id="KW-0670">Pyruvate</keyword>
<evidence type="ECO:0000256" key="4">
    <source>
        <dbReference type="ARBA" id="ARBA00004496"/>
    </source>
</evidence>
<dbReference type="GO" id="GO:0016301">
    <property type="term" value="F:kinase activity"/>
    <property type="evidence" value="ECO:0007669"/>
    <property type="project" value="UniProtKB-KW"/>
</dbReference>
<evidence type="ECO:0000256" key="16">
    <source>
        <dbReference type="ARBA" id="ARBA00033235"/>
    </source>
</evidence>
<dbReference type="SUPFAM" id="SSF47831">
    <property type="entry name" value="Enzyme I of the PEP:sugar phosphotransferase system HPr-binding (sub)domain"/>
    <property type="match status" value="1"/>
</dbReference>
<dbReference type="InterPro" id="IPR050499">
    <property type="entry name" value="PEP-utilizing_PTS_enzyme"/>
</dbReference>
<keyword evidence="10 17" id="KW-0762">Sugar transport</keyword>
<dbReference type="PIRSF" id="PIRSF000732">
    <property type="entry name" value="PTS_enzyme_I"/>
    <property type="match status" value="1"/>
</dbReference>
<dbReference type="GO" id="GO:0008965">
    <property type="term" value="F:phosphoenolpyruvate-protein phosphotransferase activity"/>
    <property type="evidence" value="ECO:0007669"/>
    <property type="project" value="UniProtKB-EC"/>
</dbReference>
<evidence type="ECO:0000256" key="2">
    <source>
        <dbReference type="ARBA" id="ARBA00001946"/>
    </source>
</evidence>
<feature type="binding site" evidence="20">
    <location>
        <position position="437"/>
    </location>
    <ligand>
        <name>Mg(2+)</name>
        <dbReference type="ChEBI" id="CHEBI:18420"/>
    </ligand>
</feature>
<dbReference type="InterPro" id="IPR008279">
    <property type="entry name" value="PEP-util_enz_mobile_dom"/>
</dbReference>
<evidence type="ECO:0000256" key="20">
    <source>
        <dbReference type="PIRSR" id="PIRSR000732-3"/>
    </source>
</evidence>
<evidence type="ECO:0000313" key="25">
    <source>
        <dbReference type="Proteomes" id="UP000191110"/>
    </source>
</evidence>
<dbReference type="AlphaFoldDB" id="A0A1T2L770"/>
<dbReference type="InterPro" id="IPR024692">
    <property type="entry name" value="PTS_EI"/>
</dbReference>
<name>A0A1T2L770_9GAMM</name>
<dbReference type="EC" id="2.7.3.9" evidence="6 17"/>
<dbReference type="GO" id="GO:0046872">
    <property type="term" value="F:metal ion binding"/>
    <property type="evidence" value="ECO:0007669"/>
    <property type="project" value="UniProtKB-KW"/>
</dbReference>
<keyword evidence="12 17" id="KW-0598">Phosphotransferase system</keyword>
<feature type="domain" description="Phosphotransferase system enzyme I N-terminal" evidence="23">
    <location>
        <begin position="6"/>
        <end position="129"/>
    </location>
</feature>
<dbReference type="SUPFAM" id="SSF51621">
    <property type="entry name" value="Phosphoenolpyruvate/pyruvate domain"/>
    <property type="match status" value="1"/>
</dbReference>
<evidence type="ECO:0000256" key="5">
    <source>
        <dbReference type="ARBA" id="ARBA00007837"/>
    </source>
</evidence>
<dbReference type="PRINTS" id="PR01736">
    <property type="entry name" value="PHPHTRNFRASE"/>
</dbReference>
<feature type="binding site" evidence="19">
    <location>
        <begin position="460"/>
        <end position="461"/>
    </location>
    <ligand>
        <name>phosphoenolpyruvate</name>
        <dbReference type="ChEBI" id="CHEBI:58702"/>
    </ligand>
</feature>
<dbReference type="NCBIfam" id="TIGR01417">
    <property type="entry name" value="PTS_I_fam"/>
    <property type="match status" value="1"/>
</dbReference>
<sequence>MSLALNGIGVSRGIAIGKVHLIQRGKLEIPEYALAPKAIEAEVERFTKALQTSKQQLQAIRRRIPSNTPTDIAAFIDTHLLMLDDAMLRDEPIRMIRSDARNAEWALKGQRDALVAIFDQMDDPYLRTRKDDVEHVISRIMRTLLSHESDSSDEEDLQGAIIIADDLTPADTVLMQSMEIAAFITESGGPLSHTAILARSLQIPAIVGCHNASRYILDGDQIIIDGKQGAIIVDPDARTLKHYRKQQREQKRFQAGLAKLKQKPAITLDGRKITLLANAELPEDIRLIKRIGADGIGLFRTEFLYMNRSDTPNEEQQFEAYHSVVKAMKGQPVTIRTLDLGADKEVDGCHFTKRLCSNPALGLRAIRLCLNEPGLFRPQLRAILRASASGAVRIMLPMISTLQEVIQTRQLIEQVKKELRDEQLPFDEQIAIGGMIEIPAAALSAHNFAKHLDFLSIGTNDLIQYTLAIDRIDDSVNYLYDPLHPAVLRLIQLTLQAGRGAKIPVSMCGEMASDPHYARLLLGLGLTEFSMQPSALLEQKQAINSANVIQFEAKVNRRIQRGSPEQIERLLTEINGD</sequence>
<feature type="active site" description="Tele-phosphohistidine intermediate" evidence="18">
    <location>
        <position position="193"/>
    </location>
</feature>
<evidence type="ECO:0000256" key="15">
    <source>
        <dbReference type="ARBA" id="ARBA00022842"/>
    </source>
</evidence>
<organism evidence="24 25">
    <name type="scientific">Solemya pervernicosa gill symbiont</name>
    <dbReference type="NCBI Taxonomy" id="642797"/>
    <lineage>
        <taxon>Bacteria</taxon>
        <taxon>Pseudomonadati</taxon>
        <taxon>Pseudomonadota</taxon>
        <taxon>Gammaproteobacteria</taxon>
        <taxon>sulfur-oxidizing symbionts</taxon>
    </lineage>
</organism>
<dbReference type="Pfam" id="PF05524">
    <property type="entry name" value="PEP-utilisers_N"/>
    <property type="match status" value="1"/>
</dbReference>
<dbReference type="SUPFAM" id="SSF52009">
    <property type="entry name" value="Phosphohistidine domain"/>
    <property type="match status" value="1"/>
</dbReference>
<dbReference type="GO" id="GO:0005737">
    <property type="term" value="C:cytoplasm"/>
    <property type="evidence" value="ECO:0007669"/>
    <property type="project" value="UniProtKB-SubCell"/>
</dbReference>
<dbReference type="InterPro" id="IPR023151">
    <property type="entry name" value="PEP_util_CS"/>
</dbReference>
<evidence type="ECO:0000259" key="21">
    <source>
        <dbReference type="Pfam" id="PF00391"/>
    </source>
</evidence>
<dbReference type="InterPro" id="IPR036637">
    <property type="entry name" value="Phosphohistidine_dom_sf"/>
</dbReference>
<evidence type="ECO:0000256" key="19">
    <source>
        <dbReference type="PIRSR" id="PIRSR000732-2"/>
    </source>
</evidence>
<dbReference type="InterPro" id="IPR040442">
    <property type="entry name" value="Pyrv_kinase-like_dom_sf"/>
</dbReference>